<keyword evidence="2 7" id="KW-0694">RNA-binding</keyword>
<comment type="catalytic activity">
    <reaction evidence="8">
        <text>a uridine in RNA = a pseudouridine in RNA</text>
        <dbReference type="Rhea" id="RHEA:48348"/>
        <dbReference type="Rhea" id="RHEA-COMP:12068"/>
        <dbReference type="Rhea" id="RHEA-COMP:12069"/>
        <dbReference type="ChEBI" id="CHEBI:65314"/>
        <dbReference type="ChEBI" id="CHEBI:65315"/>
    </reaction>
</comment>
<feature type="domain" description="RNA-binding S4" evidence="9">
    <location>
        <begin position="18"/>
        <end position="83"/>
    </location>
</feature>
<evidence type="ECO:0000256" key="2">
    <source>
        <dbReference type="ARBA" id="ARBA00022884"/>
    </source>
</evidence>
<dbReference type="PROSITE" id="PS01129">
    <property type="entry name" value="PSI_RLU"/>
    <property type="match status" value="1"/>
</dbReference>
<keyword evidence="3 8" id="KW-0413">Isomerase</keyword>
<evidence type="ECO:0000256" key="1">
    <source>
        <dbReference type="ARBA" id="ARBA00010876"/>
    </source>
</evidence>
<dbReference type="CDD" id="cd02869">
    <property type="entry name" value="PseudoU_synth_RluA_like"/>
    <property type="match status" value="1"/>
</dbReference>
<dbReference type="PANTHER" id="PTHR21600:SF44">
    <property type="entry name" value="RIBOSOMAL LARGE SUBUNIT PSEUDOURIDINE SYNTHASE D"/>
    <property type="match status" value="1"/>
</dbReference>
<reference evidence="10 11" key="2">
    <citation type="journal article" date="2011" name="Curr. Biol.">
        <title>An interdependent metabolic patchwork in the nested symbiosis of mealybugs.</title>
        <authorList>
            <person name="McCutcheon J.P."/>
            <person name="von Dohlen C.D."/>
        </authorList>
    </citation>
    <scope>NUCLEOTIDE SEQUENCE [LARGE SCALE GENOMIC DNA]</scope>
    <source>
        <strain evidence="10 11">PCIT</strain>
    </source>
</reference>
<dbReference type="InterPro" id="IPR002942">
    <property type="entry name" value="S4_RNA-bd"/>
</dbReference>
<dbReference type="STRING" id="903503.MEPCIT_264"/>
<dbReference type="FunFam" id="3.30.2350.10:FF:000006">
    <property type="entry name" value="Pseudouridine synthase"/>
    <property type="match status" value="1"/>
</dbReference>
<dbReference type="GO" id="GO:0003723">
    <property type="term" value="F:RNA binding"/>
    <property type="evidence" value="ECO:0007669"/>
    <property type="project" value="UniProtKB-KW"/>
</dbReference>
<dbReference type="Pfam" id="PF01479">
    <property type="entry name" value="S4"/>
    <property type="match status" value="1"/>
</dbReference>
<reference key="1">
    <citation type="submission" date="2010-09" db="EMBL/GenBank/DDBJ databases">
        <title>An interdependent metabolic patchwork in the nested three-way symbiosis of mealybugs.</title>
        <authorList>
            <person name="McCutcheon J.P."/>
            <person name="von Dohlen C.D."/>
        </authorList>
    </citation>
    <scope>NUCLEOTIDE SEQUENCE</scope>
    <source>
        <strain>PCIT</strain>
    </source>
</reference>
<dbReference type="KEGG" id="men:MEPCIT_264"/>
<dbReference type="GO" id="GO:0160140">
    <property type="term" value="F:23S rRNA pseudouridine(1911/1915/1917) synthase activity"/>
    <property type="evidence" value="ECO:0007669"/>
    <property type="project" value="UniProtKB-EC"/>
</dbReference>
<comment type="catalytic activity">
    <reaction evidence="4">
        <text>uridine(1911/1915/1917) in 23S rRNA = pseudouridine(1911/1915/1917) in 23S rRNA</text>
        <dbReference type="Rhea" id="RHEA:42524"/>
        <dbReference type="Rhea" id="RHEA-COMP:10097"/>
        <dbReference type="Rhea" id="RHEA-COMP:10098"/>
        <dbReference type="ChEBI" id="CHEBI:65314"/>
        <dbReference type="ChEBI" id="CHEBI:65315"/>
        <dbReference type="EC" id="5.4.99.23"/>
    </reaction>
</comment>
<protein>
    <recommendedName>
        <fullName evidence="8">Pseudouridine synthase</fullName>
        <ecNumber evidence="8">5.4.99.-</ecNumber>
    </recommendedName>
</protein>
<dbReference type="Gene3D" id="3.10.290.10">
    <property type="entry name" value="RNA-binding S4 domain"/>
    <property type="match status" value="1"/>
</dbReference>
<dbReference type="InterPro" id="IPR036986">
    <property type="entry name" value="S4_RNA-bd_sf"/>
</dbReference>
<dbReference type="SUPFAM" id="SSF55174">
    <property type="entry name" value="Alpha-L RNA-binding motif"/>
    <property type="match status" value="1"/>
</dbReference>
<comment type="similarity">
    <text evidence="1 8">Belongs to the pseudouridine synthase RluA family.</text>
</comment>
<dbReference type="HOGENOM" id="CLU_016902_4_0_6"/>
<evidence type="ECO:0000259" key="9">
    <source>
        <dbReference type="SMART" id="SM00363"/>
    </source>
</evidence>
<dbReference type="EMBL" id="CP002243">
    <property type="protein sequence ID" value="AEI74905.1"/>
    <property type="molecule type" value="Genomic_DNA"/>
</dbReference>
<dbReference type="AlphaFoldDB" id="F7XXS9"/>
<dbReference type="NCBIfam" id="NF008385">
    <property type="entry name" value="PRK11180.1"/>
    <property type="match status" value="1"/>
</dbReference>
<dbReference type="GO" id="GO:0000455">
    <property type="term" value="P:enzyme-directed rRNA pseudouridine synthesis"/>
    <property type="evidence" value="ECO:0007669"/>
    <property type="project" value="UniProtKB-ARBA"/>
</dbReference>
<organism evidence="10 11">
    <name type="scientific">Moranella endobia (strain PCIT)</name>
    <dbReference type="NCBI Taxonomy" id="903503"/>
    <lineage>
        <taxon>Bacteria</taxon>
        <taxon>Pseudomonadati</taxon>
        <taxon>Pseudomonadota</taxon>
        <taxon>Gammaproteobacteria</taxon>
        <taxon>Enterobacterales</taxon>
        <taxon>Enterobacteriaceae</taxon>
        <taxon>Candidatus Moranella</taxon>
    </lineage>
</organism>
<evidence type="ECO:0000313" key="11">
    <source>
        <dbReference type="Proteomes" id="UP000000504"/>
    </source>
</evidence>
<evidence type="ECO:0000256" key="7">
    <source>
        <dbReference type="PROSITE-ProRule" id="PRU00182"/>
    </source>
</evidence>
<dbReference type="Gene3D" id="3.30.2350.10">
    <property type="entry name" value="Pseudouridine synthase"/>
    <property type="match status" value="1"/>
</dbReference>
<dbReference type="RefSeq" id="WP_013975655.1">
    <property type="nucleotide sequence ID" value="NC_015735.1"/>
</dbReference>
<dbReference type="InterPro" id="IPR050188">
    <property type="entry name" value="RluA_PseudoU_synthase"/>
</dbReference>
<dbReference type="InterPro" id="IPR006224">
    <property type="entry name" value="PsdUridine_synth_RluA-like_CS"/>
</dbReference>
<dbReference type="CDD" id="cd00165">
    <property type="entry name" value="S4"/>
    <property type="match status" value="1"/>
</dbReference>
<proteinExistence type="inferred from homology"/>
<evidence type="ECO:0000256" key="8">
    <source>
        <dbReference type="RuleBase" id="RU362028"/>
    </source>
</evidence>
<dbReference type="NCBIfam" id="TIGR00005">
    <property type="entry name" value="rluA_subfam"/>
    <property type="match status" value="1"/>
</dbReference>
<keyword evidence="11" id="KW-1185">Reference proteome</keyword>
<dbReference type="OrthoDB" id="9807829at2"/>
<dbReference type="SUPFAM" id="SSF55120">
    <property type="entry name" value="Pseudouridine synthase"/>
    <property type="match status" value="1"/>
</dbReference>
<dbReference type="InterPro" id="IPR006145">
    <property type="entry name" value="PsdUridine_synth_RsuA/RluA"/>
</dbReference>
<name>F7XXS9_MOREP</name>
<evidence type="ECO:0000313" key="10">
    <source>
        <dbReference type="EMBL" id="AEI74905.1"/>
    </source>
</evidence>
<gene>
    <name evidence="10" type="primary">rluA</name>
    <name evidence="10" type="ordered locus">MEPCIT_264</name>
</gene>
<comment type="function">
    <text evidence="5">Responsible for synthesis of pseudouridine from uracil at positions 1911, 1915 and 1917 in 23S ribosomal RNA.</text>
</comment>
<evidence type="ECO:0000256" key="6">
    <source>
        <dbReference type="PIRSR" id="PIRSR606225-1"/>
    </source>
</evidence>
<evidence type="ECO:0000256" key="4">
    <source>
        <dbReference type="ARBA" id="ARBA00036882"/>
    </source>
</evidence>
<feature type="active site" evidence="6">
    <location>
        <position position="139"/>
    </location>
</feature>
<dbReference type="InterPro" id="IPR020103">
    <property type="entry name" value="PsdUridine_synth_cat_dom_sf"/>
</dbReference>
<dbReference type="SMART" id="SM00363">
    <property type="entry name" value="S4"/>
    <property type="match status" value="1"/>
</dbReference>
<dbReference type="PANTHER" id="PTHR21600">
    <property type="entry name" value="MITOCHONDRIAL RNA PSEUDOURIDINE SYNTHASE"/>
    <property type="match status" value="1"/>
</dbReference>
<accession>F7XXS9</accession>
<dbReference type="Pfam" id="PF00849">
    <property type="entry name" value="PseudoU_synth_2"/>
    <property type="match status" value="1"/>
</dbReference>
<dbReference type="eggNOG" id="COG0564">
    <property type="taxonomic scope" value="Bacteria"/>
</dbReference>
<sequence>MKHAKILTGTVKESQCGQRLDYTLAKMFPDYSRSQIKTWILAGLVWVNELVKVIPKTKMLGGECIKIQALIDEEPCWEAQAIPLNIVYEDEALLIINKPRNQVVHPGAGNTDGTMLNALLYYIPSIIAVPRAGIVHRLDKDTTGLIVVAKNVTAQTRLIESLQAHEITRKYEAIVIGTMTANGTVEQPIARHTIKRKQMVTHSLGKPAVTHYRIMEQFRAHTRLILCLETGRTHQIRVHMAHLNHPIVGDPLYGKRPRLSKYASKALNDVLCRFDRQALHSTFLRLYHPITSIPMEWYAPMPQDMVTLIAALKEDTKQLKESRYCL</sequence>
<dbReference type="InterPro" id="IPR006225">
    <property type="entry name" value="PsdUridine_synth_RluC/D"/>
</dbReference>
<dbReference type="Proteomes" id="UP000000504">
    <property type="component" value="Chromosome"/>
</dbReference>
<evidence type="ECO:0000256" key="5">
    <source>
        <dbReference type="ARBA" id="ARBA00056072"/>
    </source>
</evidence>
<dbReference type="PROSITE" id="PS50889">
    <property type="entry name" value="S4"/>
    <property type="match status" value="1"/>
</dbReference>
<evidence type="ECO:0000256" key="3">
    <source>
        <dbReference type="ARBA" id="ARBA00023235"/>
    </source>
</evidence>
<dbReference type="EC" id="5.4.99.-" evidence="8"/>